<dbReference type="AlphaFoldDB" id="A0A495JA12"/>
<name>A0A495JA12_9ACTN</name>
<sequence length="642" mass="69774">MTYHERFGPYRISDRMFVLVAVATVPSVGVLIAAFASLDDIHPAIRVTVGIAGAVLVTLALWAMRSSTSADEKQLRTTMLWRSRHIQWSDIQDIRIEQLPGAQYSGMGASEQAVVYDRQGRRTTLPYLDNLNVGRGGRSFAGEVRALRDAWDRLREGDRPPMPATSAGRSELLGRLAEMSDPAELWRLVRDLPLIEAATAVRRFEGWRPDGPDQTLFDQLSRADPERLRAILGRLTPTVPVRLAFDDIVLSAALAPGERRLAVATMADVEAPNIVHEYVLPTPMGARADSPDPRWTYEIDGPWVTDLLHLGDAIVVRIEEFMGGTRLVRCADGATEVFGRGVELGRLLHAREGFVGVTHNHALMFGSPRGATLRRVGLGTDLGLGAREVNPWTLASEPGGGRLALGGRTLVVLDERAGAIIARVTPPGRRTLVGQVVFAGPDRLVAQLGRPWRDVRGAICWDTLGSWRLRGDSLTYEGAAPEATWGSMWPAGIVSQRRVATVQHGPKPVDGGTLRFRDGGTLRLSGAPVNSLADLNRVTALAEGPDQRELVVTRRLRPDLDRDDTVEVHPLRAGYADLIPRPLGELGEADLADAAESATAGDSPAVRDLYALLDACVRQRRRIDTTGDTGVGFRPGVPGQHG</sequence>
<keyword evidence="1" id="KW-0472">Membrane</keyword>
<comment type="caution">
    <text evidence="2">The sequence shown here is derived from an EMBL/GenBank/DDBJ whole genome shotgun (WGS) entry which is preliminary data.</text>
</comment>
<protein>
    <submittedName>
        <fullName evidence="2">Uncharacterized protein</fullName>
    </submittedName>
</protein>
<dbReference type="Proteomes" id="UP000277671">
    <property type="component" value="Unassembled WGS sequence"/>
</dbReference>
<keyword evidence="3" id="KW-1185">Reference proteome</keyword>
<evidence type="ECO:0000313" key="2">
    <source>
        <dbReference type="EMBL" id="RKR85866.1"/>
    </source>
</evidence>
<feature type="transmembrane region" description="Helical" evidence="1">
    <location>
        <begin position="16"/>
        <end position="38"/>
    </location>
</feature>
<dbReference type="OrthoDB" id="4245604at2"/>
<accession>A0A495JA12</accession>
<feature type="transmembrane region" description="Helical" evidence="1">
    <location>
        <begin position="44"/>
        <end position="64"/>
    </location>
</feature>
<dbReference type="EMBL" id="RBKT01000001">
    <property type="protein sequence ID" value="RKR85866.1"/>
    <property type="molecule type" value="Genomic_DNA"/>
</dbReference>
<dbReference type="RefSeq" id="WP_121153526.1">
    <property type="nucleotide sequence ID" value="NZ_RBKT01000001.1"/>
</dbReference>
<organism evidence="2 3">
    <name type="scientific">Micromonospora pisi</name>
    <dbReference type="NCBI Taxonomy" id="589240"/>
    <lineage>
        <taxon>Bacteria</taxon>
        <taxon>Bacillati</taxon>
        <taxon>Actinomycetota</taxon>
        <taxon>Actinomycetes</taxon>
        <taxon>Micromonosporales</taxon>
        <taxon>Micromonosporaceae</taxon>
        <taxon>Micromonospora</taxon>
    </lineage>
</organism>
<evidence type="ECO:0000313" key="3">
    <source>
        <dbReference type="Proteomes" id="UP000277671"/>
    </source>
</evidence>
<gene>
    <name evidence="2" type="ORF">BDK92_0077</name>
</gene>
<keyword evidence="1" id="KW-1133">Transmembrane helix</keyword>
<keyword evidence="1" id="KW-0812">Transmembrane</keyword>
<reference evidence="2 3" key="1">
    <citation type="submission" date="2018-10" db="EMBL/GenBank/DDBJ databases">
        <title>Sequencing the genomes of 1000 actinobacteria strains.</title>
        <authorList>
            <person name="Klenk H.-P."/>
        </authorList>
    </citation>
    <scope>NUCLEOTIDE SEQUENCE [LARGE SCALE GENOMIC DNA]</scope>
    <source>
        <strain evidence="2 3">DSM 45175</strain>
    </source>
</reference>
<proteinExistence type="predicted"/>
<evidence type="ECO:0000256" key="1">
    <source>
        <dbReference type="SAM" id="Phobius"/>
    </source>
</evidence>